<evidence type="ECO:0000313" key="8">
    <source>
        <dbReference type="Proteomes" id="UP001596417"/>
    </source>
</evidence>
<feature type="transmembrane region" description="Helical" evidence="6">
    <location>
        <begin position="350"/>
        <end position="376"/>
    </location>
</feature>
<evidence type="ECO:0000256" key="5">
    <source>
        <dbReference type="ARBA" id="ARBA00023136"/>
    </source>
</evidence>
<dbReference type="PANTHER" id="PTHR42770">
    <property type="entry name" value="AMINO ACID TRANSPORTER-RELATED"/>
    <property type="match status" value="1"/>
</dbReference>
<sequence>MGFKRELGLYDCVILSLGGMVGSAIFVFPGSTGRLVGPGAVAAWCLAGVLMLPIALCYTELSLAFPETGAPTVFPYETLGPSPSVRAFASYLEGVGYTVGWVFGLTISALAIADYLGQILPAASGHATLTALVALGLAATVNILGINITSRANLVLAAVLLAVLTVFVAAGAAHFQPRNYDPLITGGPLDFFAAVQIAITAYGAWTVIPATIEEIQDPDRTVPRAIVLSLSIATLLYVSIVAVVYGVVDPSQFVDGSLAMTAPLGVAVDTIGISWLRYLTAVAAITAIFTTLLVGIMSSSRVLFALGDNNTLPAVFAKTSDRFRVPWVGVIAVTGVAGALATVPRYFSQLLVIAAVVGTGIPYAINILAFVGLRYYRTDVTPSFRAPGGYVLPSVAFVVLGIAMFGLGVTELVWSVGALALLSGYFLVRVTLHSHVIERPSPRNELR</sequence>
<dbReference type="Proteomes" id="UP001596417">
    <property type="component" value="Unassembled WGS sequence"/>
</dbReference>
<feature type="transmembrane region" description="Helical" evidence="6">
    <location>
        <begin position="388"/>
        <end position="406"/>
    </location>
</feature>
<feature type="transmembrane region" description="Helical" evidence="6">
    <location>
        <begin position="412"/>
        <end position="432"/>
    </location>
</feature>
<feature type="transmembrane region" description="Helical" evidence="6">
    <location>
        <begin position="40"/>
        <end position="58"/>
    </location>
</feature>
<dbReference type="GO" id="GO:0005886">
    <property type="term" value="C:plasma membrane"/>
    <property type="evidence" value="ECO:0007669"/>
    <property type="project" value="UniProtKB-SubCell"/>
</dbReference>
<evidence type="ECO:0000256" key="1">
    <source>
        <dbReference type="ARBA" id="ARBA00004651"/>
    </source>
</evidence>
<feature type="transmembrane region" description="Helical" evidence="6">
    <location>
        <begin position="224"/>
        <end position="248"/>
    </location>
</feature>
<keyword evidence="4 6" id="KW-1133">Transmembrane helix</keyword>
<feature type="transmembrane region" description="Helical" evidence="6">
    <location>
        <begin position="7"/>
        <end position="28"/>
    </location>
</feature>
<dbReference type="GeneID" id="76198640"/>
<dbReference type="InterPro" id="IPR050367">
    <property type="entry name" value="APC_superfamily"/>
</dbReference>
<gene>
    <name evidence="7" type="ORF">ACFQL7_03925</name>
</gene>
<proteinExistence type="predicted"/>
<name>A0ABD5YIB9_9EURY</name>
<feature type="transmembrane region" description="Helical" evidence="6">
    <location>
        <begin position="325"/>
        <end position="344"/>
    </location>
</feature>
<keyword evidence="2" id="KW-1003">Cell membrane</keyword>
<evidence type="ECO:0000256" key="4">
    <source>
        <dbReference type="ARBA" id="ARBA00022989"/>
    </source>
</evidence>
<feature type="transmembrane region" description="Helical" evidence="6">
    <location>
        <begin position="278"/>
        <end position="304"/>
    </location>
</feature>
<dbReference type="Pfam" id="PF13520">
    <property type="entry name" value="AA_permease_2"/>
    <property type="match status" value="1"/>
</dbReference>
<feature type="transmembrane region" description="Helical" evidence="6">
    <location>
        <begin position="94"/>
        <end position="113"/>
    </location>
</feature>
<dbReference type="EMBL" id="JBHTAX010000001">
    <property type="protein sequence ID" value="MFC7189081.1"/>
    <property type="molecule type" value="Genomic_DNA"/>
</dbReference>
<keyword evidence="3 6" id="KW-0812">Transmembrane</keyword>
<comment type="subcellular location">
    <subcellularLocation>
        <location evidence="1">Cell membrane</location>
        <topology evidence="1">Multi-pass membrane protein</topology>
    </subcellularLocation>
</comment>
<feature type="transmembrane region" description="Helical" evidence="6">
    <location>
        <begin position="125"/>
        <end position="145"/>
    </location>
</feature>
<organism evidence="7 8">
    <name type="scientific">Halocatena marina</name>
    <dbReference type="NCBI Taxonomy" id="2934937"/>
    <lineage>
        <taxon>Archaea</taxon>
        <taxon>Methanobacteriati</taxon>
        <taxon>Methanobacteriota</taxon>
        <taxon>Stenosarchaea group</taxon>
        <taxon>Halobacteria</taxon>
        <taxon>Halobacteriales</taxon>
        <taxon>Natronomonadaceae</taxon>
        <taxon>Halocatena</taxon>
    </lineage>
</organism>
<evidence type="ECO:0000256" key="2">
    <source>
        <dbReference type="ARBA" id="ARBA00022475"/>
    </source>
</evidence>
<accession>A0ABD5YIB9</accession>
<feature type="transmembrane region" description="Helical" evidence="6">
    <location>
        <begin position="191"/>
        <end position="212"/>
    </location>
</feature>
<evidence type="ECO:0000256" key="6">
    <source>
        <dbReference type="SAM" id="Phobius"/>
    </source>
</evidence>
<evidence type="ECO:0000256" key="3">
    <source>
        <dbReference type="ARBA" id="ARBA00022692"/>
    </source>
</evidence>
<dbReference type="AlphaFoldDB" id="A0ABD5YIB9"/>
<dbReference type="RefSeq" id="WP_264555152.1">
    <property type="nucleotide sequence ID" value="NZ_CP109979.1"/>
</dbReference>
<keyword evidence="5 6" id="KW-0472">Membrane</keyword>
<reference evidence="7 8" key="1">
    <citation type="journal article" date="2019" name="Int. J. Syst. Evol. Microbiol.">
        <title>The Global Catalogue of Microorganisms (GCM) 10K type strain sequencing project: providing services to taxonomists for standard genome sequencing and annotation.</title>
        <authorList>
            <consortium name="The Broad Institute Genomics Platform"/>
            <consortium name="The Broad Institute Genome Sequencing Center for Infectious Disease"/>
            <person name="Wu L."/>
            <person name="Ma J."/>
        </authorList>
    </citation>
    <scope>NUCLEOTIDE SEQUENCE [LARGE SCALE GENOMIC DNA]</scope>
    <source>
        <strain evidence="7 8">RDMS1</strain>
    </source>
</reference>
<dbReference type="Gene3D" id="1.20.1740.10">
    <property type="entry name" value="Amino acid/polyamine transporter I"/>
    <property type="match status" value="1"/>
</dbReference>
<dbReference type="PIRSF" id="PIRSF006060">
    <property type="entry name" value="AA_transporter"/>
    <property type="match status" value="1"/>
</dbReference>
<keyword evidence="8" id="KW-1185">Reference proteome</keyword>
<comment type="caution">
    <text evidence="7">The sequence shown here is derived from an EMBL/GenBank/DDBJ whole genome shotgun (WGS) entry which is preliminary data.</text>
</comment>
<dbReference type="InterPro" id="IPR002293">
    <property type="entry name" value="AA/rel_permease1"/>
</dbReference>
<dbReference type="PANTHER" id="PTHR42770:SF7">
    <property type="entry name" value="MEMBRANE PROTEIN"/>
    <property type="match status" value="1"/>
</dbReference>
<protein>
    <submittedName>
        <fullName evidence="7">APC family permease</fullName>
    </submittedName>
</protein>
<feature type="transmembrane region" description="Helical" evidence="6">
    <location>
        <begin position="152"/>
        <end position="171"/>
    </location>
</feature>
<evidence type="ECO:0000313" key="7">
    <source>
        <dbReference type="EMBL" id="MFC7189081.1"/>
    </source>
</evidence>